<protein>
    <submittedName>
        <fullName evidence="2">AAA family ATPase</fullName>
    </submittedName>
</protein>
<dbReference type="InterPro" id="IPR051396">
    <property type="entry name" value="Bact_Antivir_Def_Nuclease"/>
</dbReference>
<keyword evidence="3" id="KW-1185">Reference proteome</keyword>
<dbReference type="RefSeq" id="WP_169299816.1">
    <property type="nucleotide sequence ID" value="NZ_JABBNI010000063.1"/>
</dbReference>
<dbReference type="InterPro" id="IPR027417">
    <property type="entry name" value="P-loop_NTPase"/>
</dbReference>
<dbReference type="GO" id="GO:0005524">
    <property type="term" value="F:ATP binding"/>
    <property type="evidence" value="ECO:0007669"/>
    <property type="project" value="InterPro"/>
</dbReference>
<name>A0A7Y0HQL0_9CLOT</name>
<organism evidence="2 3">
    <name type="scientific">Clostridium muellerianum</name>
    <dbReference type="NCBI Taxonomy" id="2716538"/>
    <lineage>
        <taxon>Bacteria</taxon>
        <taxon>Bacillati</taxon>
        <taxon>Bacillota</taxon>
        <taxon>Clostridia</taxon>
        <taxon>Eubacteriales</taxon>
        <taxon>Clostridiaceae</taxon>
        <taxon>Clostridium</taxon>
    </lineage>
</organism>
<gene>
    <name evidence="2" type="ORF">HBE96_21870</name>
</gene>
<dbReference type="AlphaFoldDB" id="A0A7Y0HQL0"/>
<evidence type="ECO:0000259" key="1">
    <source>
        <dbReference type="Pfam" id="PF13175"/>
    </source>
</evidence>
<evidence type="ECO:0000313" key="3">
    <source>
        <dbReference type="Proteomes" id="UP000537131"/>
    </source>
</evidence>
<dbReference type="SUPFAM" id="SSF52540">
    <property type="entry name" value="P-loop containing nucleoside triphosphate hydrolases"/>
    <property type="match status" value="1"/>
</dbReference>
<dbReference type="Gene3D" id="3.40.50.300">
    <property type="entry name" value="P-loop containing nucleotide triphosphate hydrolases"/>
    <property type="match status" value="1"/>
</dbReference>
<dbReference type="Proteomes" id="UP000537131">
    <property type="component" value="Unassembled WGS sequence"/>
</dbReference>
<feature type="domain" description="Endonuclease GajA/Old nuclease/RecF-like AAA" evidence="1">
    <location>
        <begin position="293"/>
        <end position="633"/>
    </location>
</feature>
<dbReference type="PANTHER" id="PTHR43581:SF2">
    <property type="entry name" value="EXCINUCLEASE ATPASE SUBUNIT"/>
    <property type="match status" value="1"/>
</dbReference>
<evidence type="ECO:0000313" key="2">
    <source>
        <dbReference type="EMBL" id="NMM65235.1"/>
    </source>
</evidence>
<reference evidence="2 3" key="1">
    <citation type="submission" date="2020-06" db="EMBL/GenBank/DDBJ databases">
        <title>Complete Genome Sequence of Clostridium muelleri sp. nov. P21T, an Acid-Alcohol Producing Acetogen Isolated from Old Hay.</title>
        <authorList>
            <person name="Duncan K.E."/>
            <person name="Tanner R.S."/>
        </authorList>
    </citation>
    <scope>NUCLEOTIDE SEQUENCE [LARGE SCALE GENOMIC DNA]</scope>
    <source>
        <strain evidence="2 3">P21</strain>
    </source>
</reference>
<dbReference type="EMBL" id="JABBNI010000063">
    <property type="protein sequence ID" value="NMM65235.1"/>
    <property type="molecule type" value="Genomic_DNA"/>
</dbReference>
<dbReference type="Pfam" id="PF13175">
    <property type="entry name" value="AAA_15"/>
    <property type="match status" value="1"/>
</dbReference>
<sequence>MIKTSEWKQSIEDYISWKIGVEYIERLKVFNELFEWLENNNFSVGSKHSTYTYINKNIKEFRANIYYKKIGIAKITLRINFDNLNEDVIIINKINKMEHDCYRLKDISSELDSLWTQLSKNSNFYVPQDISNSSIYFLSKLINYINDYIFEEKEIKFLNASQFLYSLLHENIINIEELNRYDNEPDINVIIKIINEMKNKKIYKIYEIGWYLTVNYEYFNDRVSSRFKYGNLKKNQYASKYILRNQNIFNEISKYVKIDNQDDGFKLVSLDISSGFLNGSLIKHDLNNYMKDRSMYSIFIGKNGTGKTQALRAIERIFQGLYFLKYNNKDIFEFDFNLKYMKGNNLFEVLRKNSENLFKFDNNNISISQVEIPTKLLASSYMINDKFSFQSFNNPDYDEENQFYEYLGVRDATNASHTTTISKRLVLNIIKSVRKLEFRKGFKSILKYLELNNEIKINFQINSEFISVNGLKENDVREKLGKKSAEILPDEIEIYIDYLNKIISMGFQVQNSKNTTFGVSYQLFMGQEEQLETYNEIELVYELLKLNILHMPTIEIKKNNFYNVESASSGENHFLFTMINILTYIKKNSLILIDEPEISLHPNWQYKFIAVLNDIFSHYNSHFIIATHSHFIISDLPPRQSSIIRFDIDNNGRFIVENEDSETFGWSAENILYNIFHMKTVRNYYLEADLLKVLKLISSDSKNYNLINDILVKLKRLTLRDEDPLKNIISQVEDYLNELHTKD</sequence>
<dbReference type="GO" id="GO:0016887">
    <property type="term" value="F:ATP hydrolysis activity"/>
    <property type="evidence" value="ECO:0007669"/>
    <property type="project" value="InterPro"/>
</dbReference>
<dbReference type="InterPro" id="IPR041685">
    <property type="entry name" value="AAA_GajA/Old/RecF-like"/>
</dbReference>
<comment type="caution">
    <text evidence="2">The sequence shown here is derived from an EMBL/GenBank/DDBJ whole genome shotgun (WGS) entry which is preliminary data.</text>
</comment>
<dbReference type="PANTHER" id="PTHR43581">
    <property type="entry name" value="ATP/GTP PHOSPHATASE"/>
    <property type="match status" value="1"/>
</dbReference>
<proteinExistence type="predicted"/>
<accession>A0A7Y0HQL0</accession>